<keyword evidence="2" id="KW-0449">Lipoprotein</keyword>
<reference evidence="2 3" key="1">
    <citation type="submission" date="2019-11" db="EMBL/GenBank/DDBJ databases">
        <title>Pseudomonas flavidum sp. nov., isolated from Baiyang Lake.</title>
        <authorList>
            <person name="Zhao Y."/>
        </authorList>
    </citation>
    <scope>NUCLEOTIDE SEQUENCE [LARGE SCALE GENOMIC DNA]</scope>
    <source>
        <strain evidence="3">R-22-3 w-18</strain>
    </source>
</reference>
<keyword evidence="3" id="KW-1185">Reference proteome</keyword>
<keyword evidence="1" id="KW-0472">Membrane</keyword>
<sequence>MPTPYRHLLLGILLGALLSGCGTFRSKEDGQLGHVYSGVTRTAEDLECYVVVGSFMLFIPTVIYLFDFPLSLLADTLILPVDLLSAPQEPRAGATWVGRC</sequence>
<gene>
    <name evidence="2" type="ORF">GJV18_01480</name>
</gene>
<accession>A0A6I4KNU6</accession>
<keyword evidence="1" id="KW-1133">Transmembrane helix</keyword>
<protein>
    <submittedName>
        <fullName evidence="2">YceK/YidQ family lipoprotein</fullName>
    </submittedName>
</protein>
<evidence type="ECO:0000313" key="3">
    <source>
        <dbReference type="Proteomes" id="UP000429555"/>
    </source>
</evidence>
<organism evidence="2 3">
    <name type="scientific">Pseudomonas xionganensis</name>
    <dbReference type="NCBI Taxonomy" id="2654845"/>
    <lineage>
        <taxon>Bacteria</taxon>
        <taxon>Pseudomonadati</taxon>
        <taxon>Pseudomonadota</taxon>
        <taxon>Gammaproteobacteria</taxon>
        <taxon>Pseudomonadales</taxon>
        <taxon>Pseudomonadaceae</taxon>
        <taxon>Pseudomonas</taxon>
    </lineage>
</organism>
<comment type="caution">
    <text evidence="2">The sequence shown here is derived from an EMBL/GenBank/DDBJ whole genome shotgun (WGS) entry which is preliminary data.</text>
</comment>
<name>A0A6I4KNU6_9PSED</name>
<dbReference type="PROSITE" id="PS51257">
    <property type="entry name" value="PROKAR_LIPOPROTEIN"/>
    <property type="match status" value="1"/>
</dbReference>
<proteinExistence type="predicted"/>
<dbReference type="EMBL" id="WKJZ01000001">
    <property type="protein sequence ID" value="MVW73975.1"/>
    <property type="molecule type" value="Genomic_DNA"/>
</dbReference>
<dbReference type="AlphaFoldDB" id="A0A6I4KNU6"/>
<dbReference type="Proteomes" id="UP000429555">
    <property type="component" value="Unassembled WGS sequence"/>
</dbReference>
<dbReference type="RefSeq" id="WP_160342953.1">
    <property type="nucleotide sequence ID" value="NZ_WKJZ01000001.1"/>
</dbReference>
<dbReference type="Pfam" id="PF07119">
    <property type="entry name" value="DUF1375"/>
    <property type="match status" value="1"/>
</dbReference>
<feature type="transmembrane region" description="Helical" evidence="1">
    <location>
        <begin position="49"/>
        <end position="66"/>
    </location>
</feature>
<evidence type="ECO:0000313" key="2">
    <source>
        <dbReference type="EMBL" id="MVW73975.1"/>
    </source>
</evidence>
<evidence type="ECO:0000256" key="1">
    <source>
        <dbReference type="SAM" id="Phobius"/>
    </source>
</evidence>
<dbReference type="InterPro" id="IPR010780">
    <property type="entry name" value="DUF1375"/>
</dbReference>
<keyword evidence="1" id="KW-0812">Transmembrane</keyword>